<evidence type="ECO:0000256" key="1">
    <source>
        <dbReference type="SAM" id="MobiDB-lite"/>
    </source>
</evidence>
<reference evidence="4" key="1">
    <citation type="journal article" date="2019" name="Int. J. Syst. Evol. Microbiol.">
        <title>The Global Catalogue of Microorganisms (GCM) 10K type strain sequencing project: providing services to taxonomists for standard genome sequencing and annotation.</title>
        <authorList>
            <consortium name="The Broad Institute Genomics Platform"/>
            <consortium name="The Broad Institute Genome Sequencing Center for Infectious Disease"/>
            <person name="Wu L."/>
            <person name="Ma J."/>
        </authorList>
    </citation>
    <scope>NUCLEOTIDE SEQUENCE [LARGE SCALE GENOMIC DNA]</scope>
    <source>
        <strain evidence="4">JCM 17759</strain>
    </source>
</reference>
<dbReference type="InterPro" id="IPR036641">
    <property type="entry name" value="HPT_dom_sf"/>
</dbReference>
<feature type="domain" description="HPt" evidence="2">
    <location>
        <begin position="31"/>
        <end position="103"/>
    </location>
</feature>
<evidence type="ECO:0000259" key="2">
    <source>
        <dbReference type="Pfam" id="PF01627"/>
    </source>
</evidence>
<keyword evidence="4" id="KW-1185">Reference proteome</keyword>
<comment type="caution">
    <text evidence="3">The sequence shown here is derived from an EMBL/GenBank/DDBJ whole genome shotgun (WGS) entry which is preliminary data.</text>
</comment>
<organism evidence="3 4">
    <name type="scientific">Novipirellula rosea</name>
    <dbReference type="NCBI Taxonomy" id="1031540"/>
    <lineage>
        <taxon>Bacteria</taxon>
        <taxon>Pseudomonadati</taxon>
        <taxon>Planctomycetota</taxon>
        <taxon>Planctomycetia</taxon>
        <taxon>Pirellulales</taxon>
        <taxon>Pirellulaceae</taxon>
        <taxon>Novipirellula</taxon>
    </lineage>
</organism>
<feature type="region of interest" description="Disordered" evidence="1">
    <location>
        <begin position="1"/>
        <end position="20"/>
    </location>
</feature>
<dbReference type="InterPro" id="IPR008207">
    <property type="entry name" value="Sig_transdc_His_kin_Hpt_dom"/>
</dbReference>
<dbReference type="Pfam" id="PF01627">
    <property type="entry name" value="Hpt"/>
    <property type="match status" value="1"/>
</dbReference>
<name>A0ABP8NSF8_9BACT</name>
<sequence>MDESQSPSHDWRAQLSGHAGDHKETLIAISDAFLEEVPMLIGRIRTATKSADSRTLRTAAHTLKSCFRYVASDDDVEAAAEVERNADSPDQITQQQIDHLDQLAKKWCQCVAQLKAETADSM</sequence>
<gene>
    <name evidence="3" type="ORF">GCM10023156_68760</name>
</gene>
<accession>A0ABP8NSF8</accession>
<dbReference type="RefSeq" id="WP_339936595.1">
    <property type="nucleotide sequence ID" value="NZ_BAABGA010000120.1"/>
</dbReference>
<protein>
    <recommendedName>
        <fullName evidence="2">HPt domain-containing protein</fullName>
    </recommendedName>
</protein>
<proteinExistence type="predicted"/>
<dbReference type="SUPFAM" id="SSF47226">
    <property type="entry name" value="Histidine-containing phosphotransfer domain, HPT domain"/>
    <property type="match status" value="1"/>
</dbReference>
<dbReference type="Gene3D" id="1.20.120.160">
    <property type="entry name" value="HPT domain"/>
    <property type="match status" value="1"/>
</dbReference>
<evidence type="ECO:0000313" key="3">
    <source>
        <dbReference type="EMBL" id="GAA4472396.1"/>
    </source>
</evidence>
<dbReference type="EMBL" id="BAABGA010000120">
    <property type="protein sequence ID" value="GAA4472396.1"/>
    <property type="molecule type" value="Genomic_DNA"/>
</dbReference>
<evidence type="ECO:0000313" key="4">
    <source>
        <dbReference type="Proteomes" id="UP001500840"/>
    </source>
</evidence>
<dbReference type="Proteomes" id="UP001500840">
    <property type="component" value="Unassembled WGS sequence"/>
</dbReference>